<feature type="domain" description="3-hydroxyacyl-CoA dehydrogenase NAD binding" evidence="1">
    <location>
        <begin position="90"/>
        <end position="177"/>
    </location>
</feature>
<dbReference type="GO" id="GO:0070403">
    <property type="term" value="F:NAD+ binding"/>
    <property type="evidence" value="ECO:0007669"/>
    <property type="project" value="InterPro"/>
</dbReference>
<evidence type="ECO:0000313" key="2">
    <source>
        <dbReference type="EMBL" id="EQD55738.1"/>
    </source>
</evidence>
<organism evidence="2">
    <name type="scientific">mine drainage metagenome</name>
    <dbReference type="NCBI Taxonomy" id="410659"/>
    <lineage>
        <taxon>unclassified sequences</taxon>
        <taxon>metagenomes</taxon>
        <taxon>ecological metagenomes</taxon>
    </lineage>
</organism>
<dbReference type="Pfam" id="PF02737">
    <property type="entry name" value="3HCDH_N"/>
    <property type="match status" value="2"/>
</dbReference>
<reference evidence="2" key="1">
    <citation type="submission" date="2013-08" db="EMBL/GenBank/DDBJ databases">
        <authorList>
            <person name="Mendez C."/>
            <person name="Richter M."/>
            <person name="Ferrer M."/>
            <person name="Sanchez J."/>
        </authorList>
    </citation>
    <scope>NUCLEOTIDE SEQUENCE</scope>
</reference>
<accession>T1AGG4</accession>
<gene>
    <name evidence="2" type="ORF">B2A_05549</name>
</gene>
<dbReference type="SUPFAM" id="SSF51735">
    <property type="entry name" value="NAD(P)-binding Rossmann-fold domains"/>
    <property type="match status" value="1"/>
</dbReference>
<dbReference type="AlphaFoldDB" id="T1AGG4"/>
<dbReference type="PANTHER" id="PTHR48075:SF5">
    <property type="entry name" value="3-HYDROXYBUTYRYL-COA DEHYDROGENASE"/>
    <property type="match status" value="1"/>
</dbReference>
<dbReference type="Gene3D" id="3.40.50.720">
    <property type="entry name" value="NAD(P)-binding Rossmann-like Domain"/>
    <property type="match status" value="1"/>
</dbReference>
<dbReference type="GO" id="GO:0016491">
    <property type="term" value="F:oxidoreductase activity"/>
    <property type="evidence" value="ECO:0007669"/>
    <property type="project" value="TreeGrafter"/>
</dbReference>
<feature type="domain" description="3-hydroxyacyl-CoA dehydrogenase NAD binding" evidence="1">
    <location>
        <begin position="5"/>
        <end position="60"/>
    </location>
</feature>
<name>T1AGG4_9ZZZZ</name>
<dbReference type="InterPro" id="IPR006176">
    <property type="entry name" value="3-OHacyl-CoA_DH_NAD-bd"/>
</dbReference>
<feature type="non-terminal residue" evidence="2">
    <location>
        <position position="178"/>
    </location>
</feature>
<dbReference type="EMBL" id="AUZZ01003867">
    <property type="protein sequence ID" value="EQD55738.1"/>
    <property type="molecule type" value="Genomic_DNA"/>
</dbReference>
<dbReference type="GO" id="GO:0006631">
    <property type="term" value="P:fatty acid metabolic process"/>
    <property type="evidence" value="ECO:0007669"/>
    <property type="project" value="InterPro"/>
</dbReference>
<proteinExistence type="predicted"/>
<comment type="caution">
    <text evidence="2">The sequence shown here is derived from an EMBL/GenBank/DDBJ whole genome shotgun (WGS) entry which is preliminary data.</text>
</comment>
<reference evidence="2" key="2">
    <citation type="journal article" date="2014" name="ISME J.">
        <title>Microbial stratification in low pH oxic and suboxic macroscopic growths along an acid mine drainage.</title>
        <authorList>
            <person name="Mendez-Garcia C."/>
            <person name="Mesa V."/>
            <person name="Sprenger R.R."/>
            <person name="Richter M."/>
            <person name="Diez M.S."/>
            <person name="Solano J."/>
            <person name="Bargiela R."/>
            <person name="Golyshina O.V."/>
            <person name="Manteca A."/>
            <person name="Ramos J.L."/>
            <person name="Gallego J.R."/>
            <person name="Llorente I."/>
            <person name="Martins Dos Santos V.A."/>
            <person name="Jensen O.N."/>
            <person name="Pelaez A.I."/>
            <person name="Sanchez J."/>
            <person name="Ferrer M."/>
        </authorList>
    </citation>
    <scope>NUCLEOTIDE SEQUENCE</scope>
</reference>
<evidence type="ECO:0000259" key="1">
    <source>
        <dbReference type="Pfam" id="PF02737"/>
    </source>
</evidence>
<dbReference type="InterPro" id="IPR036291">
    <property type="entry name" value="NAD(P)-bd_dom_sf"/>
</dbReference>
<sequence length="178" mass="19461">MRIQKVGIVGAGTMGSSIAELLAYNGIPVLLTDVDRPTVERGLDRVRGLVRGLIEFHAQRADREIRRISDLGVPLTDSQIAGLRQRLAPKFDDARGNEIAGRVEGVTDLEGFDGVDLVIEAVFERIEVKRPLLERLDRIVPDHAVLASNTSALSITRLARGLRHAGQTLGVHFFNPPS</sequence>
<dbReference type="PANTHER" id="PTHR48075">
    <property type="entry name" value="3-HYDROXYACYL-COA DEHYDROGENASE FAMILY PROTEIN"/>
    <property type="match status" value="1"/>
</dbReference>
<protein>
    <submittedName>
        <fullName evidence="2">3-hydroxybutyryl-CoA dehydrogenase</fullName>
    </submittedName>
</protein>